<dbReference type="Pfam" id="PF08044">
    <property type="entry name" value="DUF1707"/>
    <property type="match status" value="1"/>
</dbReference>
<evidence type="ECO:0000313" key="3">
    <source>
        <dbReference type="Proteomes" id="UP000277256"/>
    </source>
</evidence>
<gene>
    <name evidence="2" type="ORF">EIW28_12315</name>
</gene>
<dbReference type="PANTHER" id="PTHR40763:SF5">
    <property type="entry name" value="MEMBRANE PROTEIN"/>
    <property type="match status" value="1"/>
</dbReference>
<organism evidence="2 3">
    <name type="scientific">Glycomyces terrestris</name>
    <dbReference type="NCBI Taxonomy" id="2493553"/>
    <lineage>
        <taxon>Bacteria</taxon>
        <taxon>Bacillati</taxon>
        <taxon>Actinomycetota</taxon>
        <taxon>Actinomycetes</taxon>
        <taxon>Glycomycetales</taxon>
        <taxon>Glycomycetaceae</taxon>
        <taxon>Glycomyces</taxon>
    </lineage>
</organism>
<keyword evidence="3" id="KW-1185">Reference proteome</keyword>
<sequence>MNPSDPNLRISNAEREAVIARLHAATEEGRLDLDEFAERSGKAYEARTYAEVERLLADLPEPTGALAVPPAAAPAPAGAPTEMRLAPKASALERKGDWVVPPKLVVDAKASSVKLDCRHAVIRSGTVDIELNLVASSLEVVLPKDAYATDDNTDVMASSLSNHAPYKGHSGIRFTFSGKAKASSVTFRHERRFLWWRW</sequence>
<evidence type="ECO:0000259" key="1">
    <source>
        <dbReference type="Pfam" id="PF08044"/>
    </source>
</evidence>
<name>A0A426UY40_9ACTN</name>
<comment type="caution">
    <text evidence="2">The sequence shown here is derived from an EMBL/GenBank/DDBJ whole genome shotgun (WGS) entry which is preliminary data.</text>
</comment>
<dbReference type="RefSeq" id="WP_125247996.1">
    <property type="nucleotide sequence ID" value="NZ_RSEB01000003.1"/>
</dbReference>
<dbReference type="PANTHER" id="PTHR40763">
    <property type="entry name" value="MEMBRANE PROTEIN-RELATED"/>
    <property type="match status" value="1"/>
</dbReference>
<dbReference type="Proteomes" id="UP000277256">
    <property type="component" value="Unassembled WGS sequence"/>
</dbReference>
<protein>
    <submittedName>
        <fullName evidence="2">DUF1707 domain-containing protein</fullName>
    </submittedName>
</protein>
<dbReference type="EMBL" id="RSEB01000003">
    <property type="protein sequence ID" value="RRR99483.1"/>
    <property type="molecule type" value="Genomic_DNA"/>
</dbReference>
<evidence type="ECO:0000313" key="2">
    <source>
        <dbReference type="EMBL" id="RRR99483.1"/>
    </source>
</evidence>
<proteinExistence type="predicted"/>
<accession>A0A426UY40</accession>
<dbReference type="OrthoDB" id="4772576at2"/>
<dbReference type="InterPro" id="IPR012551">
    <property type="entry name" value="DUF1707_SHOCT-like"/>
</dbReference>
<feature type="domain" description="DUF1707" evidence="1">
    <location>
        <begin position="8"/>
        <end position="60"/>
    </location>
</feature>
<reference evidence="2 3" key="1">
    <citation type="submission" date="2018-12" db="EMBL/GenBank/DDBJ databases">
        <title>Glycomyces sp. YIM 121974 draft genome.</title>
        <authorList>
            <person name="Li Q."/>
        </authorList>
    </citation>
    <scope>NUCLEOTIDE SEQUENCE [LARGE SCALE GENOMIC DNA]</scope>
    <source>
        <strain evidence="2 3">YIM 121974</strain>
    </source>
</reference>
<dbReference type="AlphaFoldDB" id="A0A426UY40"/>